<dbReference type="Gene3D" id="3.40.50.300">
    <property type="entry name" value="P-loop containing nucleotide triphosphate hydrolases"/>
    <property type="match status" value="1"/>
</dbReference>
<dbReference type="PRINTS" id="PR00449">
    <property type="entry name" value="RASTRNSFRMNG"/>
</dbReference>
<dbReference type="PROSITE" id="PS51421">
    <property type="entry name" value="RAS"/>
    <property type="match status" value="1"/>
</dbReference>
<dbReference type="SMART" id="SM00175">
    <property type="entry name" value="RAB"/>
    <property type="match status" value="1"/>
</dbReference>
<feature type="compositionally biased region" description="Basic and acidic residues" evidence="3">
    <location>
        <begin position="325"/>
        <end position="346"/>
    </location>
</feature>
<organism evidence="4 5">
    <name type="scientific">Meloidogyne enterolobii</name>
    <name type="common">Root-knot nematode worm</name>
    <name type="synonym">Meloidogyne mayaguensis</name>
    <dbReference type="NCBI Taxonomy" id="390850"/>
    <lineage>
        <taxon>Eukaryota</taxon>
        <taxon>Metazoa</taxon>
        <taxon>Ecdysozoa</taxon>
        <taxon>Nematoda</taxon>
        <taxon>Chromadorea</taxon>
        <taxon>Rhabditida</taxon>
        <taxon>Tylenchina</taxon>
        <taxon>Tylenchomorpha</taxon>
        <taxon>Tylenchoidea</taxon>
        <taxon>Meloidogynidae</taxon>
        <taxon>Meloidogyninae</taxon>
        <taxon>Meloidogyne</taxon>
    </lineage>
</organism>
<dbReference type="NCBIfam" id="TIGR00231">
    <property type="entry name" value="small_GTP"/>
    <property type="match status" value="1"/>
</dbReference>
<dbReference type="FunFam" id="3.40.50.300:FF:001423">
    <property type="entry name" value="Ras family GTPase"/>
    <property type="match status" value="1"/>
</dbReference>
<dbReference type="SMART" id="SM00173">
    <property type="entry name" value="RAS"/>
    <property type="match status" value="1"/>
</dbReference>
<feature type="compositionally biased region" description="Polar residues" evidence="3">
    <location>
        <begin position="1"/>
        <end position="20"/>
    </location>
</feature>
<protein>
    <submittedName>
        <fullName evidence="4">Uncharacterized protein</fullName>
    </submittedName>
</protein>
<proteinExistence type="predicted"/>
<evidence type="ECO:0000256" key="3">
    <source>
        <dbReference type="SAM" id="MobiDB-lite"/>
    </source>
</evidence>
<dbReference type="AlphaFoldDB" id="A0A6V7X2E8"/>
<dbReference type="GO" id="GO:0007165">
    <property type="term" value="P:signal transduction"/>
    <property type="evidence" value="ECO:0007669"/>
    <property type="project" value="InterPro"/>
</dbReference>
<gene>
    <name evidence="4" type="ORF">MENT_LOCUS46327</name>
</gene>
<dbReference type="PROSITE" id="PS51420">
    <property type="entry name" value="RHO"/>
    <property type="match status" value="1"/>
</dbReference>
<dbReference type="GO" id="GO:0003924">
    <property type="term" value="F:GTPase activity"/>
    <property type="evidence" value="ECO:0007669"/>
    <property type="project" value="InterPro"/>
</dbReference>
<dbReference type="SMART" id="SM00174">
    <property type="entry name" value="RHO"/>
    <property type="match status" value="1"/>
</dbReference>
<reference evidence="4 5" key="1">
    <citation type="submission" date="2020-08" db="EMBL/GenBank/DDBJ databases">
        <authorList>
            <person name="Koutsovoulos G."/>
            <person name="Danchin GJ E."/>
        </authorList>
    </citation>
    <scope>NUCLEOTIDE SEQUENCE [LARGE SCALE GENOMIC DNA]</scope>
</reference>
<keyword evidence="1" id="KW-0547">Nucleotide-binding</keyword>
<dbReference type="OrthoDB" id="5976022at2759"/>
<dbReference type="GO" id="GO:0016020">
    <property type="term" value="C:membrane"/>
    <property type="evidence" value="ECO:0007669"/>
    <property type="project" value="InterPro"/>
</dbReference>
<dbReference type="InterPro" id="IPR005225">
    <property type="entry name" value="Small_GTP-bd"/>
</dbReference>
<dbReference type="EMBL" id="CAJEWN010001025">
    <property type="protein sequence ID" value="CAD2193383.1"/>
    <property type="molecule type" value="Genomic_DNA"/>
</dbReference>
<dbReference type="SUPFAM" id="SSF52540">
    <property type="entry name" value="P-loop containing nucleoside triphosphate hydrolases"/>
    <property type="match status" value="1"/>
</dbReference>
<feature type="region of interest" description="Disordered" evidence="3">
    <location>
        <begin position="105"/>
        <end position="125"/>
    </location>
</feature>
<evidence type="ECO:0000313" key="5">
    <source>
        <dbReference type="Proteomes" id="UP000580250"/>
    </source>
</evidence>
<evidence type="ECO:0000313" key="4">
    <source>
        <dbReference type="EMBL" id="CAD2193383.1"/>
    </source>
</evidence>
<dbReference type="PANTHER" id="PTHR24070">
    <property type="entry name" value="RAS, DI-RAS, AND RHEB FAMILY MEMBERS OF SMALL GTPASE SUPERFAMILY"/>
    <property type="match status" value="1"/>
</dbReference>
<name>A0A6V7X2E8_MELEN</name>
<feature type="region of interest" description="Disordered" evidence="3">
    <location>
        <begin position="1"/>
        <end position="22"/>
    </location>
</feature>
<keyword evidence="2" id="KW-0342">GTP-binding</keyword>
<sequence>MNKLTNQQQNGFSTKQNNGNNHHHVQFVFDDVDRLHLPTNLYMPKNDSKICQKQQKTNNNINTTNNNNNHQQLPSTSWQMPLILPSSDLNNEYTTSSLQKQLNNKTNGKTLTKNKKQKREQKENCQKQSTIPLKLKIVLVGSGCVGKSSLTIQFVQQYFITEHDPTISDIYIKNCFVDDVLYKVEVVDTAGQDEFAEMREPHFQTGDGFLLVFSVASRSSLEYMLKLREFIENYNNCENLPMLLVGNKCDLELEREISRLEAEDLAASLKIPYIESSAKFRQNVDQIFHTLIRQIRQFQNKEQQQNGKIKNQVKANNNGYFENNYNKEVKQENGKRKKQEKSEKIKKSGICRVQ</sequence>
<dbReference type="InterPro" id="IPR001806">
    <property type="entry name" value="Small_GTPase"/>
</dbReference>
<feature type="region of interest" description="Disordered" evidence="3">
    <location>
        <begin position="315"/>
        <end position="354"/>
    </location>
</feature>
<evidence type="ECO:0000256" key="1">
    <source>
        <dbReference type="ARBA" id="ARBA00022741"/>
    </source>
</evidence>
<dbReference type="Proteomes" id="UP000580250">
    <property type="component" value="Unassembled WGS sequence"/>
</dbReference>
<accession>A0A6V7X2E8</accession>
<evidence type="ECO:0000256" key="2">
    <source>
        <dbReference type="ARBA" id="ARBA00023134"/>
    </source>
</evidence>
<comment type="caution">
    <text evidence="4">The sequence shown here is derived from an EMBL/GenBank/DDBJ whole genome shotgun (WGS) entry which is preliminary data.</text>
</comment>
<dbReference type="PROSITE" id="PS51419">
    <property type="entry name" value="RAB"/>
    <property type="match status" value="1"/>
</dbReference>
<dbReference type="InterPro" id="IPR027417">
    <property type="entry name" value="P-loop_NTPase"/>
</dbReference>
<dbReference type="InterPro" id="IPR020849">
    <property type="entry name" value="Small_GTPase_Ras-type"/>
</dbReference>
<dbReference type="GO" id="GO:0005525">
    <property type="term" value="F:GTP binding"/>
    <property type="evidence" value="ECO:0007669"/>
    <property type="project" value="UniProtKB-KW"/>
</dbReference>
<dbReference type="Pfam" id="PF00071">
    <property type="entry name" value="Ras"/>
    <property type="match status" value="1"/>
</dbReference>